<feature type="compositionally biased region" description="Acidic residues" evidence="2">
    <location>
        <begin position="732"/>
        <end position="742"/>
    </location>
</feature>
<feature type="compositionally biased region" description="Basic and acidic residues" evidence="2">
    <location>
        <begin position="1636"/>
        <end position="1658"/>
    </location>
</feature>
<feature type="region of interest" description="Disordered" evidence="2">
    <location>
        <begin position="1636"/>
        <end position="1668"/>
    </location>
</feature>
<organism evidence="4 5">
    <name type="scientific">Klebsormidium nitens</name>
    <name type="common">Green alga</name>
    <name type="synonym">Ulothrix nitens</name>
    <dbReference type="NCBI Taxonomy" id="105231"/>
    <lineage>
        <taxon>Eukaryota</taxon>
        <taxon>Viridiplantae</taxon>
        <taxon>Streptophyta</taxon>
        <taxon>Klebsormidiophyceae</taxon>
        <taxon>Klebsormidiales</taxon>
        <taxon>Klebsormidiaceae</taxon>
        <taxon>Klebsormidium</taxon>
    </lineage>
</organism>
<proteinExistence type="predicted"/>
<dbReference type="Pfam" id="PF08879">
    <property type="entry name" value="WRC"/>
    <property type="match status" value="1"/>
</dbReference>
<feature type="compositionally biased region" description="Polar residues" evidence="2">
    <location>
        <begin position="657"/>
        <end position="666"/>
    </location>
</feature>
<evidence type="ECO:0000256" key="2">
    <source>
        <dbReference type="SAM" id="MobiDB-lite"/>
    </source>
</evidence>
<evidence type="ECO:0000313" key="5">
    <source>
        <dbReference type="Proteomes" id="UP000054558"/>
    </source>
</evidence>
<feature type="compositionally biased region" description="Basic and acidic residues" evidence="2">
    <location>
        <begin position="548"/>
        <end position="561"/>
    </location>
</feature>
<feature type="compositionally biased region" description="Basic residues" evidence="2">
    <location>
        <begin position="1175"/>
        <end position="1185"/>
    </location>
</feature>
<feature type="compositionally biased region" description="Polar residues" evidence="2">
    <location>
        <begin position="1074"/>
        <end position="1084"/>
    </location>
</feature>
<evidence type="ECO:0000259" key="3">
    <source>
        <dbReference type="PROSITE" id="PS51667"/>
    </source>
</evidence>
<feature type="region of interest" description="Disordered" evidence="2">
    <location>
        <begin position="79"/>
        <end position="100"/>
    </location>
</feature>
<feature type="domain" description="WRC" evidence="3">
    <location>
        <begin position="1598"/>
        <end position="1645"/>
    </location>
</feature>
<feature type="region of interest" description="Disordered" evidence="2">
    <location>
        <begin position="408"/>
        <end position="437"/>
    </location>
</feature>
<feature type="region of interest" description="Disordered" evidence="2">
    <location>
        <begin position="1579"/>
        <end position="1603"/>
    </location>
</feature>
<feature type="compositionally biased region" description="Low complexity" evidence="2">
    <location>
        <begin position="817"/>
        <end position="827"/>
    </location>
</feature>
<keyword evidence="1" id="KW-0539">Nucleus</keyword>
<protein>
    <recommendedName>
        <fullName evidence="3">WRC domain-containing protein</fullName>
    </recommendedName>
</protein>
<feature type="compositionally biased region" description="Basic residues" evidence="2">
    <location>
        <begin position="839"/>
        <end position="852"/>
    </location>
</feature>
<feature type="region of interest" description="Disordered" evidence="2">
    <location>
        <begin position="941"/>
        <end position="1271"/>
    </location>
</feature>
<dbReference type="InterPro" id="IPR014977">
    <property type="entry name" value="WRC_dom"/>
</dbReference>
<dbReference type="Proteomes" id="UP000054558">
    <property type="component" value="Unassembled WGS sequence"/>
</dbReference>
<feature type="compositionally biased region" description="Low complexity" evidence="2">
    <location>
        <begin position="512"/>
        <end position="524"/>
    </location>
</feature>
<feature type="domain" description="WRC" evidence="3">
    <location>
        <begin position="1041"/>
        <end position="1086"/>
    </location>
</feature>
<name>A0A1Y1IQC6_KLENI</name>
<gene>
    <name evidence="4" type="ORF">KFL_007880020</name>
</gene>
<feature type="region of interest" description="Disordered" evidence="2">
    <location>
        <begin position="278"/>
        <end position="303"/>
    </location>
</feature>
<feature type="region of interest" description="Disordered" evidence="2">
    <location>
        <begin position="480"/>
        <end position="561"/>
    </location>
</feature>
<dbReference type="PROSITE" id="PS51667">
    <property type="entry name" value="WRC"/>
    <property type="match status" value="2"/>
</dbReference>
<evidence type="ECO:0000256" key="1">
    <source>
        <dbReference type="ARBA" id="ARBA00023242"/>
    </source>
</evidence>
<feature type="region of interest" description="Disordered" evidence="2">
    <location>
        <begin position="686"/>
        <end position="903"/>
    </location>
</feature>
<reference evidence="4 5" key="1">
    <citation type="journal article" date="2014" name="Nat. Commun.">
        <title>Klebsormidium flaccidum genome reveals primary factors for plant terrestrial adaptation.</title>
        <authorList>
            <person name="Hori K."/>
            <person name="Maruyama F."/>
            <person name="Fujisawa T."/>
            <person name="Togashi T."/>
            <person name="Yamamoto N."/>
            <person name="Seo M."/>
            <person name="Sato S."/>
            <person name="Yamada T."/>
            <person name="Mori H."/>
            <person name="Tajima N."/>
            <person name="Moriyama T."/>
            <person name="Ikeuchi M."/>
            <person name="Watanabe M."/>
            <person name="Wada H."/>
            <person name="Kobayashi K."/>
            <person name="Saito M."/>
            <person name="Masuda T."/>
            <person name="Sasaki-Sekimoto Y."/>
            <person name="Mashiguchi K."/>
            <person name="Awai K."/>
            <person name="Shimojima M."/>
            <person name="Masuda S."/>
            <person name="Iwai M."/>
            <person name="Nobusawa T."/>
            <person name="Narise T."/>
            <person name="Kondo S."/>
            <person name="Saito H."/>
            <person name="Sato R."/>
            <person name="Murakawa M."/>
            <person name="Ihara Y."/>
            <person name="Oshima-Yamada Y."/>
            <person name="Ohtaka K."/>
            <person name="Satoh M."/>
            <person name="Sonobe K."/>
            <person name="Ishii M."/>
            <person name="Ohtani R."/>
            <person name="Kanamori-Sato M."/>
            <person name="Honoki R."/>
            <person name="Miyazaki D."/>
            <person name="Mochizuki H."/>
            <person name="Umetsu J."/>
            <person name="Higashi K."/>
            <person name="Shibata D."/>
            <person name="Kamiya Y."/>
            <person name="Sato N."/>
            <person name="Nakamura Y."/>
            <person name="Tabata S."/>
            <person name="Ida S."/>
            <person name="Kurokawa K."/>
            <person name="Ohta H."/>
        </authorList>
    </citation>
    <scope>NUCLEOTIDE SEQUENCE [LARGE SCALE GENOMIC DNA]</scope>
    <source>
        <strain evidence="4 5">NIES-2285</strain>
    </source>
</reference>
<feature type="compositionally biased region" description="Gly residues" evidence="2">
    <location>
        <begin position="1194"/>
        <end position="1213"/>
    </location>
</feature>
<feature type="compositionally biased region" description="Basic residues" evidence="2">
    <location>
        <begin position="1579"/>
        <end position="1591"/>
    </location>
</feature>
<feature type="region of interest" description="Disordered" evidence="2">
    <location>
        <begin position="603"/>
        <end position="667"/>
    </location>
</feature>
<dbReference type="EMBL" id="DF237737">
    <property type="protein sequence ID" value="GAQ91451.1"/>
    <property type="molecule type" value="Genomic_DNA"/>
</dbReference>
<feature type="compositionally biased region" description="Acidic residues" evidence="2">
    <location>
        <begin position="976"/>
        <end position="1000"/>
    </location>
</feature>
<feature type="region of interest" description="Disordered" evidence="2">
    <location>
        <begin position="185"/>
        <end position="225"/>
    </location>
</feature>
<accession>A0A1Y1IQC6</accession>
<sequence>MGLEVHSEPSFRAEARTGNGTLESRCRECSITTSAEQHAEGGDSLCFTCGLFALTERGEGCFEEHVGSEPLKTLNTLENKAGGVSGSEGVSDERAGGENVVSGPGEANAGVSGAGAGGDFTAQRHAVATPNFNSSERAGGAEFEKLGLQAGGAPDAKLGVEAGVESHSAGGIRGKAGVLLTVSGVDPTERPASQNPSAEIPATDREDVAPSPKAQSFPSPAPQSHGALCVHCKGKPVFNKKESLCKSCAHAKWRYGWEEFPQGWKPGDRLKGIEKKMRGGAVENENRRPTSPGKRGSLSRLEQERERVLAEGWKSVAKRERTTVRSLRAGANPSWTRYGEEHFPWDKPSLGGGKGVLAALLAAEGSAHLLDRKLADSLSRKDLSPKVPPEAMNSEKHSGIDILREAANQERAREQGAPGGRTAIFSKGLPRLETENTEEEEVLETMRIMSPATLQQTVYPNEPASLVKVAVAAQVLLEIATSPRDPPGDTKPHDETQSSEQWKRPPPSRFVASAAPFPEAAASSLGPENDDLRSRVGENQPSYPPSKWGDHELDDLPLRSPDLDVHDEMQLGGEAVSLEDLGVLKGGKRRSVTLPIQTGNFPPRIVTDGWTPRLDADPPTLGTATDGWTPHQDLEGFTPRGEGLNGLTPRGGEGGELNNTPRSKTPSFHDIAANVFKAGRAAAIAGRRGGFQRPPSADMKAKSPLGEDVFPGVSPRRTNAHPQPSVTAEESTPPEEDDEDSNEMSPSANRRKRKLKARQAQDTRPGDTASGEEGKADSGGSEQDAPIVSPGIHKRGRTRAVLGRNTSGTAEEGSRDPGQAAAEARPGGAPGKGPIEPPKKRKGSWGGARRRGEKVVLPDSEEEEAILPRIESASEASRGKRPRPSVSEEARKSSGGSGLLDLVKGRWDDAQRLRDRATAKRAEAERLKRVAETKQRLAQRLIEKATELGNWPPGRKAKADERARRQQAAKKRNADETETEAEVEDAPSDEGSDDDEDFSLDGDPSGKTPDEDWGDEEGDGSEKGQEGESERMLSVEPASTVPDQERCVTSDSRGWRCPRPHLPGSQKCDRHDTSNQPRSYTKSETSSRRPEEAATADSCPPFVDPLEPFKPKKHFGFRGRTSFRPEHMQHLALRPPGASPDPKPEGDPPPEDPPGDQPREGFLDPEELLQLAKARQLKRARSARRHGPEVPGTNGPGADAGGSGGPGVSGGSPGEVAGETRNGGGESGSEERLKRAKLSPGEDMAELLTGDPTGVLQDGRQPNGPTGQLAGVKGLGVKQSVTNPPIPGGFVQMVQSAAQTEPQRSSFGEFGARVDVARLDPVGVNPFAANPVLTSTTPLSSTSVPPLISPGPSHWAGRAVGTTPPLTGPWEVPGRPEPAGFLNNGVAPFVDIGGPLQPLTYRPQNGLTSAPERGEVSTASQVGISGDESTGFLYGPVVLHEEKQVNGINGTQSGPYTTYLGPAVVPLPGGANELAGTNVAAYFDEPHSLLNNGAPLPVVSDLAMKLDQPGREGNGAKTNGTNGVHRASSKRENNSGMGVTRSRAIEDGLPVGRTYTLPVELKLPVELRQPMELQPFVQRGKRQTTKKKKRIPPPIDGIDDSMRCTKTGGSGWRCNQRRLEGYAKCERHMEIVAKRSRVEATKPAEDAPKEGPEMRGPENEVAMVEEVK</sequence>
<keyword evidence="5" id="KW-1185">Reference proteome</keyword>
<feature type="region of interest" description="Disordered" evidence="2">
    <location>
        <begin position="1511"/>
        <end position="1539"/>
    </location>
</feature>
<dbReference type="OMA" id="ATHGSEY"/>
<feature type="compositionally biased region" description="Basic and acidic residues" evidence="2">
    <location>
        <begin position="1020"/>
        <end position="1033"/>
    </location>
</feature>
<feature type="compositionally biased region" description="Basic and acidic residues" evidence="2">
    <location>
        <begin position="486"/>
        <end position="496"/>
    </location>
</feature>
<feature type="compositionally biased region" description="Polar residues" evidence="2">
    <location>
        <begin position="716"/>
        <end position="728"/>
    </location>
</feature>
<evidence type="ECO:0000313" key="4">
    <source>
        <dbReference type="EMBL" id="GAQ91451.1"/>
    </source>
</evidence>